<dbReference type="InterPro" id="IPR043891">
    <property type="entry name" value="SPARK"/>
</dbReference>
<dbReference type="InterPro" id="IPR040376">
    <property type="entry name" value="At4g28100-like"/>
</dbReference>
<proteinExistence type="predicted"/>
<keyword evidence="4" id="KW-1185">Reference proteome</keyword>
<organism evidence="3 4">
    <name type="scientific">Aristolochia fimbriata</name>
    <name type="common">White veined hardy Dutchman's pipe vine</name>
    <dbReference type="NCBI Taxonomy" id="158543"/>
    <lineage>
        <taxon>Eukaryota</taxon>
        <taxon>Viridiplantae</taxon>
        <taxon>Streptophyta</taxon>
        <taxon>Embryophyta</taxon>
        <taxon>Tracheophyta</taxon>
        <taxon>Spermatophyta</taxon>
        <taxon>Magnoliopsida</taxon>
        <taxon>Magnoliidae</taxon>
        <taxon>Piperales</taxon>
        <taxon>Aristolochiaceae</taxon>
        <taxon>Aristolochia</taxon>
    </lineage>
</organism>
<accession>A0AAV7EQJ1</accession>
<keyword evidence="1" id="KW-0812">Transmembrane</keyword>
<reference evidence="3 4" key="1">
    <citation type="submission" date="2021-07" db="EMBL/GenBank/DDBJ databases">
        <title>The Aristolochia fimbriata genome: insights into angiosperm evolution, floral development and chemical biosynthesis.</title>
        <authorList>
            <person name="Jiao Y."/>
        </authorList>
    </citation>
    <scope>NUCLEOTIDE SEQUENCE [LARGE SCALE GENOMIC DNA]</scope>
    <source>
        <strain evidence="3">IBCAS-2021</strain>
        <tissue evidence="3">Leaf</tissue>
    </source>
</reference>
<evidence type="ECO:0000259" key="2">
    <source>
        <dbReference type="Pfam" id="PF19160"/>
    </source>
</evidence>
<name>A0AAV7EQJ1_ARIFI</name>
<keyword evidence="1" id="KW-1133">Transmembrane helix</keyword>
<keyword evidence="1" id="KW-0472">Membrane</keyword>
<dbReference type="EMBL" id="JAINDJ010000004">
    <property type="protein sequence ID" value="KAG9450086.1"/>
    <property type="molecule type" value="Genomic_DNA"/>
</dbReference>
<dbReference type="PANTHER" id="PTHR34056">
    <property type="entry name" value="GPI-ANCHORED PROTEIN"/>
    <property type="match status" value="1"/>
</dbReference>
<dbReference type="Pfam" id="PF19160">
    <property type="entry name" value="SPARK"/>
    <property type="match status" value="1"/>
</dbReference>
<feature type="transmembrane region" description="Helical" evidence="1">
    <location>
        <begin position="308"/>
        <end position="325"/>
    </location>
</feature>
<evidence type="ECO:0000256" key="1">
    <source>
        <dbReference type="SAM" id="Phobius"/>
    </source>
</evidence>
<dbReference type="AlphaFoldDB" id="A0AAV7EQJ1"/>
<comment type="caution">
    <text evidence="3">The sequence shown here is derived from an EMBL/GenBank/DDBJ whole genome shotgun (WGS) entry which is preliminary data.</text>
</comment>
<dbReference type="PANTHER" id="PTHR34056:SF1">
    <property type="entry name" value="GPI-ANCHORED PROTEIN"/>
    <property type="match status" value="1"/>
</dbReference>
<evidence type="ECO:0000313" key="4">
    <source>
        <dbReference type="Proteomes" id="UP000825729"/>
    </source>
</evidence>
<dbReference type="Proteomes" id="UP000825729">
    <property type="component" value="Unassembled WGS sequence"/>
</dbReference>
<gene>
    <name evidence="3" type="ORF">H6P81_010051</name>
</gene>
<feature type="domain" description="SPARK" evidence="2">
    <location>
        <begin position="55"/>
        <end position="221"/>
    </location>
</feature>
<protein>
    <recommendedName>
        <fullName evidence="2">SPARK domain-containing protein</fullName>
    </recommendedName>
</protein>
<sequence length="329" mass="35774">MYCMDKNALYYIWIEKGFSKGSSNQPDHHSDPAFIQPFYPSSPPSTIPAFPEQSDVSSCPLDLPDALFPAVGLACGADRPLSRARCCPTLAAWLYAAYARTALRPRAGTAAARAYDSLPALPDDSETCVDQLDKAMRARGVDLPRPNATCDLLYCYCGVRLHVLSCPEAFAVSDDGKLSGDDRVKRVERDCRAGAGSGRASCSKCLISLRQLNEQKRGNSSSVEAERKSKIRNKDCQLMALTWLLAKNRTAYMHSVTAILRAFMMNGGDASSGPASCSLIGDGMPLAVDSAELDPSSSAPLSTLTNNPLFLIFLWILLLLPFYSYSTRF</sequence>
<evidence type="ECO:0000313" key="3">
    <source>
        <dbReference type="EMBL" id="KAG9450086.1"/>
    </source>
</evidence>